<dbReference type="PANTHER" id="PTHR12151">
    <property type="entry name" value="ELECTRON TRANSPORT PROTIN SCO1/SENC FAMILY MEMBER"/>
    <property type="match status" value="1"/>
</dbReference>
<dbReference type="PROSITE" id="PS51352">
    <property type="entry name" value="THIOREDOXIN_2"/>
    <property type="match status" value="1"/>
</dbReference>
<feature type="domain" description="Thioredoxin" evidence="6">
    <location>
        <begin position="44"/>
        <end position="217"/>
    </location>
</feature>
<dbReference type="GO" id="GO:0046872">
    <property type="term" value="F:metal ion binding"/>
    <property type="evidence" value="ECO:0007669"/>
    <property type="project" value="UniProtKB-KW"/>
</dbReference>
<feature type="chain" id="PRO_5026907528" description="Thioredoxin domain-containing protein" evidence="5">
    <location>
        <begin position="21"/>
        <end position="222"/>
    </location>
</feature>
<dbReference type="Pfam" id="PF02630">
    <property type="entry name" value="SCO1-SenC"/>
    <property type="match status" value="1"/>
</dbReference>
<feature type="disulfide bond" description="Redox-active" evidence="4">
    <location>
        <begin position="83"/>
        <end position="89"/>
    </location>
</feature>
<feature type="binding site" evidence="3">
    <location>
        <position position="181"/>
    </location>
    <ligand>
        <name>Cu cation</name>
        <dbReference type="ChEBI" id="CHEBI:23378"/>
    </ligand>
</feature>
<keyword evidence="3" id="KW-0479">Metal-binding</keyword>
<dbReference type="InterPro" id="IPR013766">
    <property type="entry name" value="Thioredoxin_domain"/>
</dbReference>
<evidence type="ECO:0000259" key="6">
    <source>
        <dbReference type="PROSITE" id="PS51352"/>
    </source>
</evidence>
<keyword evidence="2 3" id="KW-0186">Copper</keyword>
<dbReference type="PANTHER" id="PTHR12151:SF25">
    <property type="entry name" value="LINALOOL DEHYDRATASE_ISOMERASE DOMAIN-CONTAINING PROTEIN"/>
    <property type="match status" value="1"/>
</dbReference>
<evidence type="ECO:0000313" key="7">
    <source>
        <dbReference type="EMBL" id="QJR12974.1"/>
    </source>
</evidence>
<keyword evidence="8" id="KW-1185">Reference proteome</keyword>
<keyword evidence="5" id="KW-0732">Signal</keyword>
<proteinExistence type="inferred from homology"/>
<evidence type="ECO:0000256" key="2">
    <source>
        <dbReference type="ARBA" id="ARBA00023008"/>
    </source>
</evidence>
<evidence type="ECO:0000256" key="4">
    <source>
        <dbReference type="PIRSR" id="PIRSR603782-2"/>
    </source>
</evidence>
<keyword evidence="4" id="KW-1015">Disulfide bond</keyword>
<comment type="similarity">
    <text evidence="1">Belongs to the SCO1/2 family.</text>
</comment>
<dbReference type="InterPro" id="IPR003782">
    <property type="entry name" value="SCO1/SenC"/>
</dbReference>
<organism evidence="7 8">
    <name type="scientific">Usitatibacter rugosus</name>
    <dbReference type="NCBI Taxonomy" id="2732067"/>
    <lineage>
        <taxon>Bacteria</taxon>
        <taxon>Pseudomonadati</taxon>
        <taxon>Pseudomonadota</taxon>
        <taxon>Betaproteobacteria</taxon>
        <taxon>Nitrosomonadales</taxon>
        <taxon>Usitatibacteraceae</taxon>
        <taxon>Usitatibacter</taxon>
    </lineage>
</organism>
<feature type="binding site" evidence="3">
    <location>
        <position position="89"/>
    </location>
    <ligand>
        <name>Cu cation</name>
        <dbReference type="ChEBI" id="CHEBI:23378"/>
    </ligand>
</feature>
<dbReference type="Proteomes" id="UP000501534">
    <property type="component" value="Chromosome"/>
</dbReference>
<sequence length="222" mass="24118">MRVRATLLVLAALVAFEVPAAQDEKRVAFPQQLFTAPPAGSYSLPPIQAAPRGTVLDEQGRSRSLAGYLHGHVTLLSFIYTHCTDPAGCPLAFATLAAVRDRLAARPETAKAQLVSLSFDPRYDTPDVMRLFTKTYDGNGRKPAWHFLTTASDSQLAPLLVGFGQDAAVADAPGGARRLDHTLRVFLIDRRSRVREIYSSAYLMPEVIVNDILTLAAEDGTP</sequence>
<dbReference type="KEGG" id="uru:DSM104443_04068"/>
<accession>A0A6M4H345</accession>
<evidence type="ECO:0000313" key="8">
    <source>
        <dbReference type="Proteomes" id="UP000501534"/>
    </source>
</evidence>
<dbReference type="SUPFAM" id="SSF52833">
    <property type="entry name" value="Thioredoxin-like"/>
    <property type="match status" value="1"/>
</dbReference>
<name>A0A6M4H345_9PROT</name>
<dbReference type="EMBL" id="CP053069">
    <property type="protein sequence ID" value="QJR12974.1"/>
    <property type="molecule type" value="Genomic_DNA"/>
</dbReference>
<evidence type="ECO:0000256" key="5">
    <source>
        <dbReference type="SAM" id="SignalP"/>
    </source>
</evidence>
<evidence type="ECO:0000256" key="1">
    <source>
        <dbReference type="ARBA" id="ARBA00010996"/>
    </source>
</evidence>
<dbReference type="AlphaFoldDB" id="A0A6M4H345"/>
<protein>
    <recommendedName>
        <fullName evidence="6">Thioredoxin domain-containing protein</fullName>
    </recommendedName>
</protein>
<dbReference type="InterPro" id="IPR036249">
    <property type="entry name" value="Thioredoxin-like_sf"/>
</dbReference>
<dbReference type="CDD" id="cd02968">
    <property type="entry name" value="SCO"/>
    <property type="match status" value="1"/>
</dbReference>
<dbReference type="RefSeq" id="WP_171095650.1">
    <property type="nucleotide sequence ID" value="NZ_CP053069.1"/>
</dbReference>
<evidence type="ECO:0000256" key="3">
    <source>
        <dbReference type="PIRSR" id="PIRSR603782-1"/>
    </source>
</evidence>
<feature type="binding site" evidence="3">
    <location>
        <position position="83"/>
    </location>
    <ligand>
        <name>Cu cation</name>
        <dbReference type="ChEBI" id="CHEBI:23378"/>
    </ligand>
</feature>
<gene>
    <name evidence="7" type="ORF">DSM104443_04068</name>
</gene>
<reference evidence="7 8" key="1">
    <citation type="submission" date="2020-04" db="EMBL/GenBank/DDBJ databases">
        <title>Usitatibacter rugosus gen. nov., sp. nov. and Usitatibacter palustris sp. nov., novel members of Usitatibacteraceae fam. nov. within the order Nitrosomonadales isolated from soil.</title>
        <authorList>
            <person name="Huber K.J."/>
            <person name="Neumann-Schaal M."/>
            <person name="Geppert A."/>
            <person name="Luckner M."/>
            <person name="Wanner G."/>
            <person name="Overmann J."/>
        </authorList>
    </citation>
    <scope>NUCLEOTIDE SEQUENCE [LARGE SCALE GENOMIC DNA]</scope>
    <source>
        <strain evidence="7 8">0125_3</strain>
    </source>
</reference>
<feature type="signal peptide" evidence="5">
    <location>
        <begin position="1"/>
        <end position="20"/>
    </location>
</feature>
<dbReference type="Gene3D" id="3.40.30.10">
    <property type="entry name" value="Glutaredoxin"/>
    <property type="match status" value="1"/>
</dbReference>